<sequence length="178" mass="18739">MKTNKTAIVVVLLAAAVLGGCTTYYPNDNVRQYPAYPQATYPAQGYPAASYPQQQYPTHNQGYNQGNYAGDGIVDSIQPMQIRNEGSGGGALAGGVVGGVLGNQVGKGGGRAVATAAGLIGGALLGNQIERNASPGQQYFQVNVRLNNGGFQSFNLQNPNGLQVGERVRVENNQIYRY</sequence>
<organism evidence="4 5">
    <name type="scientific">Herminiimonas glaciei</name>
    <dbReference type="NCBI Taxonomy" id="523788"/>
    <lineage>
        <taxon>Bacteria</taxon>
        <taxon>Pseudomonadati</taxon>
        <taxon>Pseudomonadota</taxon>
        <taxon>Betaproteobacteria</taxon>
        <taxon>Burkholderiales</taxon>
        <taxon>Oxalobacteraceae</taxon>
        <taxon>Herminiimonas</taxon>
    </lineage>
</organism>
<dbReference type="EMBL" id="JBHTBU010000001">
    <property type="protein sequence ID" value="MFC7286635.1"/>
    <property type="molecule type" value="Genomic_DNA"/>
</dbReference>
<dbReference type="InterPro" id="IPR008816">
    <property type="entry name" value="Gly_zipper_2TM_dom"/>
</dbReference>
<keyword evidence="2" id="KW-0472">Membrane</keyword>
<feature type="domain" description="Glycine zipper 2TM" evidence="3">
    <location>
        <begin position="89"/>
        <end position="130"/>
    </location>
</feature>
<dbReference type="PROSITE" id="PS51257">
    <property type="entry name" value="PROKAR_LIPOPROTEIN"/>
    <property type="match status" value="1"/>
</dbReference>
<evidence type="ECO:0000256" key="1">
    <source>
        <dbReference type="ARBA" id="ARBA00004370"/>
    </source>
</evidence>
<gene>
    <name evidence="4" type="ORF">ACFQPC_01170</name>
</gene>
<dbReference type="PANTHER" id="PTHR35603">
    <property type="match status" value="1"/>
</dbReference>
<evidence type="ECO:0000259" key="3">
    <source>
        <dbReference type="Pfam" id="PF05433"/>
    </source>
</evidence>
<dbReference type="PANTHER" id="PTHR35603:SF2">
    <property type="entry name" value="OUTER MEMBRANE LIPOPROTEIN"/>
    <property type="match status" value="1"/>
</dbReference>
<proteinExistence type="predicted"/>
<name>A0ABW2I6L3_9BURK</name>
<protein>
    <submittedName>
        <fullName evidence="4">Glycine zipper 2TM domain-containing protein</fullName>
    </submittedName>
</protein>
<accession>A0ABW2I6L3</accession>
<evidence type="ECO:0000313" key="4">
    <source>
        <dbReference type="EMBL" id="MFC7286635.1"/>
    </source>
</evidence>
<reference evidence="5" key="1">
    <citation type="journal article" date="2019" name="Int. J. Syst. Evol. Microbiol.">
        <title>The Global Catalogue of Microorganisms (GCM) 10K type strain sequencing project: providing services to taxonomists for standard genome sequencing and annotation.</title>
        <authorList>
            <consortium name="The Broad Institute Genomics Platform"/>
            <consortium name="The Broad Institute Genome Sequencing Center for Infectious Disease"/>
            <person name="Wu L."/>
            <person name="Ma J."/>
        </authorList>
    </citation>
    <scope>NUCLEOTIDE SEQUENCE [LARGE SCALE GENOMIC DNA]</scope>
    <source>
        <strain evidence="5">KACC 12508</strain>
    </source>
</reference>
<dbReference type="Proteomes" id="UP001596542">
    <property type="component" value="Unassembled WGS sequence"/>
</dbReference>
<dbReference type="InterPro" id="IPR051407">
    <property type="entry name" value="Bact_OM_lipoprot/Surf_antigen"/>
</dbReference>
<dbReference type="Pfam" id="PF05433">
    <property type="entry name" value="Rick_17kDa_Anti"/>
    <property type="match status" value="1"/>
</dbReference>
<comment type="subcellular location">
    <subcellularLocation>
        <location evidence="1">Membrane</location>
    </subcellularLocation>
</comment>
<comment type="caution">
    <text evidence="4">The sequence shown here is derived from an EMBL/GenBank/DDBJ whole genome shotgun (WGS) entry which is preliminary data.</text>
</comment>
<dbReference type="RefSeq" id="WP_382269827.1">
    <property type="nucleotide sequence ID" value="NZ_JBHTBU010000001.1"/>
</dbReference>
<keyword evidence="5" id="KW-1185">Reference proteome</keyword>
<evidence type="ECO:0000256" key="2">
    <source>
        <dbReference type="ARBA" id="ARBA00023136"/>
    </source>
</evidence>
<evidence type="ECO:0000313" key="5">
    <source>
        <dbReference type="Proteomes" id="UP001596542"/>
    </source>
</evidence>